<evidence type="ECO:0000259" key="3">
    <source>
        <dbReference type="Pfam" id="PF20693"/>
    </source>
</evidence>
<dbReference type="Proteomes" id="UP001210690">
    <property type="component" value="Chromosome"/>
</dbReference>
<evidence type="ECO:0000313" key="4">
    <source>
        <dbReference type="EMBL" id="WBB31060.1"/>
    </source>
</evidence>
<feature type="transmembrane region" description="Helical" evidence="2">
    <location>
        <begin position="140"/>
        <end position="160"/>
    </location>
</feature>
<keyword evidence="2" id="KW-0472">Membrane</keyword>
<evidence type="ECO:0000256" key="2">
    <source>
        <dbReference type="SAM" id="Phobius"/>
    </source>
</evidence>
<reference evidence="4" key="1">
    <citation type="submission" date="2022-07" db="EMBL/GenBank/DDBJ databases">
        <title>Parvimonas micra travels from the subgingival sulcus of the human oral cavity to the colorectal adenocarcinoma.</title>
        <authorList>
            <person name="Conde-Perez K."/>
            <person name="Buetas E."/>
            <person name="Aja-Macaya P."/>
            <person name="Martin-De Arribas E."/>
            <person name="Iglesias-Corras I."/>
            <person name="Trigo-Tasende N."/>
            <person name="Nasser-Ali M."/>
            <person name="Estevez L.S."/>
            <person name="Rumbo-Feal S."/>
            <person name="Otero-Alen B."/>
            <person name="Noguera J.F."/>
            <person name="Concha A."/>
            <person name="Pardinas-Lopez S."/>
            <person name="Carda-Dieguez M."/>
            <person name="Gomez-Randulfe I."/>
            <person name="Martinez-Lago N."/>
            <person name="Ladra S."/>
            <person name="Aparicio L.A."/>
            <person name="Bou G."/>
            <person name="Mira A."/>
            <person name="Vallejo J.A."/>
            <person name="Poza M."/>
        </authorList>
    </citation>
    <scope>NUCLEOTIDE SEQUENCE</scope>
    <source>
        <strain evidence="4">PM102KC-G-1</strain>
    </source>
</reference>
<organism evidence="4 5">
    <name type="scientific">Parvimonas micra</name>
    <dbReference type="NCBI Taxonomy" id="33033"/>
    <lineage>
        <taxon>Bacteria</taxon>
        <taxon>Bacillati</taxon>
        <taxon>Bacillota</taxon>
        <taxon>Tissierellia</taxon>
        <taxon>Tissierellales</taxon>
        <taxon>Peptoniphilaceae</taxon>
        <taxon>Parvimonas</taxon>
    </lineage>
</organism>
<dbReference type="AlphaFoldDB" id="A0AAX3K7P2"/>
<dbReference type="EMBL" id="CP101412">
    <property type="protein sequence ID" value="WBB31060.1"/>
    <property type="molecule type" value="Genomic_DNA"/>
</dbReference>
<feature type="transmembrane region" description="Helical" evidence="2">
    <location>
        <begin position="172"/>
        <end position="194"/>
    </location>
</feature>
<accession>A0AAX3K7P2</accession>
<keyword evidence="2" id="KW-0812">Transmembrane</keyword>
<proteinExistence type="predicted"/>
<evidence type="ECO:0000313" key="5">
    <source>
        <dbReference type="Proteomes" id="UP001210690"/>
    </source>
</evidence>
<feature type="domain" description="YobI-like P-loop NTPase" evidence="3">
    <location>
        <begin position="9"/>
        <end position="401"/>
    </location>
</feature>
<keyword evidence="2" id="KW-1133">Transmembrane helix</keyword>
<feature type="region of interest" description="Disordered" evidence="1">
    <location>
        <begin position="70"/>
        <end position="91"/>
    </location>
</feature>
<dbReference type="RefSeq" id="WP_269755321.1">
    <property type="nucleotide sequence ID" value="NZ_CP101412.1"/>
</dbReference>
<protein>
    <recommendedName>
        <fullName evidence="3">YobI-like P-loop NTPase domain-containing protein</fullName>
    </recommendedName>
</protein>
<dbReference type="InterPro" id="IPR048428">
    <property type="entry name" value="YobI-NTPase"/>
</dbReference>
<sequence>MLDKNKGIYKKALDFAFDNKDIKNIAITGIYGAGKSTVWNTYVKETKKENIITVSLGKYEDNIQEIKIKSEDNEDKDNNSETKEKDSEAKNKDTEYDKIGEDILDNENRVERQIINQILSQIKAKDIPLSKYGFKSNKSCCTILFESLVMLGIISSVLLWLNRESIVDNTGFSYICVLISCIIMLFLSLLYIFYRYFRENILRISKVKFRGAEADLGYNDKNDETVLDRDIKELVYLIKSSKSKIIVFEDLDRYDNVAIFTKLRELNFLLNKYSKTNDDGEVIRFIYMIRDGVFKSKNRTKFFDYIIPIVPVVDSKNSENKILEQLQRLDNSPDKKFVYKISLYVDDMRLLKNIVNEYLIYENVVAIKELELDSNKLFALIVLKNIFPNEFDLLQEDEGYILNIFSNVESFKNKARKELDKSLKKVNDELIFLRNRQENSKFEAMATMIPPNISLKDYNNSSSWVEFLKEKSLKEDETFRINYINTDNYDYEHSYNYKTFVEKYILTSQERKAIIEKLPIDKSGRIEELQNERILLEKKIREISICSVKDNLKQMTTDEVDNVFKETTEKITQSHYFPLVRFLIIQGLIDETYGYYKGCFYSGSLQKNDTIFIKKLLESKEQDIFLDIENPSEIKDRLEESDFGRFNILNKKLLETCIESESKKAIFGIIDSVETNDNYMSLIQLLNTYNFNTIKKFVYIIIKNKTDQLLTLIDKINLEKSELFINILISVWTAKDINKQILRKFSQYLEDTEKIILLVDEEDFEVFMKNVSLAEVKFNNISELKEKSKRIQTIGNKKAYKLTVSNVRYMYENLLGDTLDYGRLISNVNSLLTSSISTYIKEHFVDFVKLYIDGNTKNEQYLNNESVVVKILNSELSSEYKKKYIEFNKTRISRLAEIDDIKEKNILIDCLFDKDTIVFNLENIKVYRNSIKEYSEAFIRYLDRHIDKSNYQKYLLENNKDISNSLVNSPIASEKLFDYALMCADKKIVKLNNEIGRGRIQKLIKNSFILVTDENIKTLLEKFYYDEIIKLIDFQEEELKDKAIDILLNLGIPKELIYKLINSNISYENSIKLLQQISNDIFIENIAFSKVEIIEYIIDYELSDDNKKYICKYFNKFDLKIKDKFINVLDYRDELNNLSNDNLNNYVMEFVLNSNKIDINTKITLICTKINKGLEVDILRKYIESVPKISELAEVWNHKHPKLDNTYKEKIGTALIEANYVKEIKYKVHPGISSINK</sequence>
<name>A0AAX3K7P2_9FIRM</name>
<gene>
    <name evidence="4" type="ORF">NM222_00870</name>
</gene>
<evidence type="ECO:0000256" key="1">
    <source>
        <dbReference type="SAM" id="MobiDB-lite"/>
    </source>
</evidence>
<dbReference type="Pfam" id="PF20693">
    <property type="entry name" value="YobI-ATPase"/>
    <property type="match status" value="1"/>
</dbReference>